<dbReference type="Gene3D" id="3.40.190.10">
    <property type="entry name" value="Periplasmic binding protein-like II"/>
    <property type="match status" value="2"/>
</dbReference>
<dbReference type="InterPro" id="IPR006059">
    <property type="entry name" value="SBP"/>
</dbReference>
<evidence type="ECO:0000313" key="3">
    <source>
        <dbReference type="Proteomes" id="UP000434639"/>
    </source>
</evidence>
<dbReference type="OrthoDB" id="9795467at2"/>
<protein>
    <submittedName>
        <fullName evidence="2">Extracellular solute-binding protein</fullName>
    </submittedName>
</protein>
<feature type="signal peptide" evidence="1">
    <location>
        <begin position="1"/>
        <end position="21"/>
    </location>
</feature>
<name>A0A7X2S3H0_9BACI</name>
<organism evidence="2 3">
    <name type="scientific">Metabacillus mangrovi</name>
    <dbReference type="NCBI Taxonomy" id="1491830"/>
    <lineage>
        <taxon>Bacteria</taxon>
        <taxon>Bacillati</taxon>
        <taxon>Bacillota</taxon>
        <taxon>Bacilli</taxon>
        <taxon>Bacillales</taxon>
        <taxon>Bacillaceae</taxon>
        <taxon>Metabacillus</taxon>
    </lineage>
</organism>
<dbReference type="InterPro" id="IPR050490">
    <property type="entry name" value="Bact_solute-bd_prot1"/>
</dbReference>
<dbReference type="PANTHER" id="PTHR43649">
    <property type="entry name" value="ARABINOSE-BINDING PROTEIN-RELATED"/>
    <property type="match status" value="1"/>
</dbReference>
<dbReference type="RefSeq" id="WP_155111377.1">
    <property type="nucleotide sequence ID" value="NZ_WMIB01000003.1"/>
</dbReference>
<dbReference type="PROSITE" id="PS51257">
    <property type="entry name" value="PROKAR_LIPOPROTEIN"/>
    <property type="match status" value="1"/>
</dbReference>
<proteinExistence type="predicted"/>
<accession>A0A7X2S3H0</accession>
<dbReference type="SUPFAM" id="SSF53850">
    <property type="entry name" value="Periplasmic binding protein-like II"/>
    <property type="match status" value="1"/>
</dbReference>
<dbReference type="CDD" id="cd14748">
    <property type="entry name" value="PBP2_UgpB"/>
    <property type="match status" value="1"/>
</dbReference>
<sequence length="433" mass="48624">MKKHVLIKLIILMLAVSSLSACSSSGQEASGNTTKDGKVIVDFWTFWGSETRRPVIEKIIKDFNSSQDRIVVKHTFLPFGDIWTKNLASIAAGNPADVVINDINSVAHRAKQQQATDLTQYIDTHFKDQFYPHLWDTVQYDGKPYAVPFNTDTRLLFYNKKAFREAGLNPERPPQTWEELEEYSKKLDIKEGKSYKQVGFYPLWGSMGEASWMAFGDDGKGYFQEDGNVTIHTPEKVKTMEWILSWQERLGRENVQALKAEFGSESTNPFISGKVAMWADVATFYTQIRDYGGDMEIGAAPIPAKTADSPHYSEGGGFVAEVPKGSSHPKEAMEFIKYLTGKEAQMHWAVSNFDNAANIEAAEQAAQSLEGRDKEVYTLANENLENTIMFPVPIHYPDYSSALKAQIDLIIMGSQTPEEGLKEGEKRVKAMKN</sequence>
<dbReference type="Proteomes" id="UP000434639">
    <property type="component" value="Unassembled WGS sequence"/>
</dbReference>
<dbReference type="AlphaFoldDB" id="A0A7X2S3H0"/>
<feature type="chain" id="PRO_5039674488" evidence="1">
    <location>
        <begin position="22"/>
        <end position="433"/>
    </location>
</feature>
<reference evidence="2 3" key="1">
    <citation type="journal article" date="2017" name="Int. J. Syst. Evol. Microbiol.">
        <title>Bacillus mangrovi sp. nov., isolated from a sediment sample from a mangrove forest.</title>
        <authorList>
            <person name="Gupta V."/>
            <person name="Singh P.K."/>
            <person name="Korpole S."/>
            <person name="Tanuku N.R.S."/>
            <person name="Pinnaka A.K."/>
        </authorList>
    </citation>
    <scope>NUCLEOTIDE SEQUENCE [LARGE SCALE GENOMIC DNA]</scope>
    <source>
        <strain evidence="2 3">KCTC 33872</strain>
    </source>
</reference>
<keyword evidence="1" id="KW-0732">Signal</keyword>
<evidence type="ECO:0000256" key="1">
    <source>
        <dbReference type="SAM" id="SignalP"/>
    </source>
</evidence>
<dbReference type="EMBL" id="WMIB01000003">
    <property type="protein sequence ID" value="MTH52835.1"/>
    <property type="molecule type" value="Genomic_DNA"/>
</dbReference>
<evidence type="ECO:0000313" key="2">
    <source>
        <dbReference type="EMBL" id="MTH52835.1"/>
    </source>
</evidence>
<gene>
    <name evidence="2" type="ORF">GKZ89_05385</name>
</gene>
<comment type="caution">
    <text evidence="2">The sequence shown here is derived from an EMBL/GenBank/DDBJ whole genome shotgun (WGS) entry which is preliminary data.</text>
</comment>
<keyword evidence="3" id="KW-1185">Reference proteome</keyword>
<dbReference type="Pfam" id="PF01547">
    <property type="entry name" value="SBP_bac_1"/>
    <property type="match status" value="1"/>
</dbReference>
<dbReference type="PANTHER" id="PTHR43649:SF12">
    <property type="entry name" value="DIACETYLCHITOBIOSE BINDING PROTEIN DASA"/>
    <property type="match status" value="1"/>
</dbReference>